<dbReference type="EMBL" id="JBBPBK010000010">
    <property type="protein sequence ID" value="KAK9277645.1"/>
    <property type="molecule type" value="Genomic_DNA"/>
</dbReference>
<evidence type="ECO:0000313" key="2">
    <source>
        <dbReference type="Proteomes" id="UP001415857"/>
    </source>
</evidence>
<protein>
    <submittedName>
        <fullName evidence="1">Uncharacterized protein</fullName>
    </submittedName>
</protein>
<proteinExistence type="predicted"/>
<sequence>MVKHNFAVYAFYSRASLADSFLADLDELSDNEANPLDEDDVDVGNMEEDFDAEMQDIENLNYDDLGQCFKIAENTTLH</sequence>
<comment type="caution">
    <text evidence="1">The sequence shown here is derived from an EMBL/GenBank/DDBJ whole genome shotgun (WGS) entry which is preliminary data.</text>
</comment>
<name>A0AAP0WV40_LIQFO</name>
<dbReference type="Proteomes" id="UP001415857">
    <property type="component" value="Unassembled WGS sequence"/>
</dbReference>
<reference evidence="1 2" key="1">
    <citation type="journal article" date="2024" name="Plant J.">
        <title>Genome sequences and population genomics reveal climatic adaptation and genomic divergence between two closely related sweetgum species.</title>
        <authorList>
            <person name="Xu W.Q."/>
            <person name="Ren C.Q."/>
            <person name="Zhang X.Y."/>
            <person name="Comes H.P."/>
            <person name="Liu X.H."/>
            <person name="Li Y.G."/>
            <person name="Kettle C.J."/>
            <person name="Jalonen R."/>
            <person name="Gaisberger H."/>
            <person name="Ma Y.Z."/>
            <person name="Qiu Y.X."/>
        </authorList>
    </citation>
    <scope>NUCLEOTIDE SEQUENCE [LARGE SCALE GENOMIC DNA]</scope>
    <source>
        <strain evidence="1">Hangzhou</strain>
    </source>
</reference>
<gene>
    <name evidence="1" type="ORF">L1049_007191</name>
</gene>
<dbReference type="AlphaFoldDB" id="A0AAP0WV40"/>
<accession>A0AAP0WV40</accession>
<evidence type="ECO:0000313" key="1">
    <source>
        <dbReference type="EMBL" id="KAK9277645.1"/>
    </source>
</evidence>
<organism evidence="1 2">
    <name type="scientific">Liquidambar formosana</name>
    <name type="common">Formosan gum</name>
    <dbReference type="NCBI Taxonomy" id="63359"/>
    <lineage>
        <taxon>Eukaryota</taxon>
        <taxon>Viridiplantae</taxon>
        <taxon>Streptophyta</taxon>
        <taxon>Embryophyta</taxon>
        <taxon>Tracheophyta</taxon>
        <taxon>Spermatophyta</taxon>
        <taxon>Magnoliopsida</taxon>
        <taxon>eudicotyledons</taxon>
        <taxon>Gunneridae</taxon>
        <taxon>Pentapetalae</taxon>
        <taxon>Saxifragales</taxon>
        <taxon>Altingiaceae</taxon>
        <taxon>Liquidambar</taxon>
    </lineage>
</organism>
<keyword evidence="2" id="KW-1185">Reference proteome</keyword>